<protein>
    <submittedName>
        <fullName evidence="12">Putative multidrug resistance ABC transporter ATP-binding/permease protein YheI</fullName>
        <ecNumber evidence="12">3.6.3.-</ecNumber>
    </submittedName>
</protein>
<feature type="domain" description="ABC transporter" evidence="10">
    <location>
        <begin position="337"/>
        <end position="572"/>
    </location>
</feature>
<dbReference type="STRING" id="520762.AN619_07330"/>
<accession>A0A140L9H8</accession>
<sequence>MENFKTLKDFILRHKWFYIFGIVSLLLVDGLQLFIPEILRNFTDTLSRGEITTDLFIRYCIGLLSLAIIIAILRYFWRMLIMGTSRHMEYYLRDRMFKHLQHLSIDYFHHHKAGDLMARATNDINAVKMAMGMGVVMITDAFFLTAAILFRMVATIDMKLVISALLPLPLLVVVVLYFGKSIHNRFRAVQEAFSKLTEKVQENISGIRVVKSFVQESFEIQKFTDANQYLFNKNMDLVKIHGLFHPLIALITSLSYGIVLWYGSILVVKNIITLGDFVAFNSYLAILAWPIMALGWVINILQRGSASMSRINEILHAKPDIIEGKNAIHKETLEGEISIENLHFRYPGTSRYVLRDINIHIPPGNSLGIIGRTGSGKSTLLHLILRLYEIEEGIIQIDGINIKDLSLDTLRKHIGVVEQESFLFSTSIKDNITFGDPNFKMEDVVAAAKIAQIHDNIMNFPHQYDTLVGERGVTLSGGQKQRTCIARTIIRKPRLLFLDDCLSAVDTQTEEKILQGLQEIMKQKTNIIIAHRISTIKHCDEIIVLDEGKIVERGTHETLIQKDGLYRQIYEKQLLEEQISIE</sequence>
<feature type="transmembrane region" description="Helical" evidence="9">
    <location>
        <begin position="16"/>
        <end position="35"/>
    </location>
</feature>
<feature type="transmembrane region" description="Helical" evidence="9">
    <location>
        <begin position="283"/>
        <end position="301"/>
    </location>
</feature>
<dbReference type="EC" id="3.6.3.-" evidence="12"/>
<dbReference type="GO" id="GO:0005886">
    <property type="term" value="C:plasma membrane"/>
    <property type="evidence" value="ECO:0007669"/>
    <property type="project" value="UniProtKB-SubCell"/>
</dbReference>
<dbReference type="InterPro" id="IPR027417">
    <property type="entry name" value="P-loop_NTPase"/>
</dbReference>
<keyword evidence="7 9" id="KW-1133">Transmembrane helix</keyword>
<dbReference type="SUPFAM" id="SSF90123">
    <property type="entry name" value="ABC transporter transmembrane region"/>
    <property type="match status" value="1"/>
</dbReference>
<keyword evidence="5" id="KW-0547">Nucleotide-binding</keyword>
<dbReference type="FunFam" id="3.40.50.300:FF:000221">
    <property type="entry name" value="Multidrug ABC transporter ATP-binding protein"/>
    <property type="match status" value="1"/>
</dbReference>
<evidence type="ECO:0000259" key="10">
    <source>
        <dbReference type="PROSITE" id="PS50893"/>
    </source>
</evidence>
<dbReference type="InterPro" id="IPR036640">
    <property type="entry name" value="ABC1_TM_sf"/>
</dbReference>
<dbReference type="InterPro" id="IPR003439">
    <property type="entry name" value="ABC_transporter-like_ATP-bd"/>
</dbReference>
<dbReference type="Proteomes" id="UP000070456">
    <property type="component" value="Unassembled WGS sequence"/>
</dbReference>
<dbReference type="PANTHER" id="PTHR43394">
    <property type="entry name" value="ATP-DEPENDENT PERMEASE MDL1, MITOCHONDRIAL"/>
    <property type="match status" value="1"/>
</dbReference>
<dbReference type="SMART" id="SM00382">
    <property type="entry name" value="AAA"/>
    <property type="match status" value="1"/>
</dbReference>
<comment type="caution">
    <text evidence="12">The sequence shown here is derived from an EMBL/GenBank/DDBJ whole genome shotgun (WGS) entry which is preliminary data.</text>
</comment>
<dbReference type="Gene3D" id="1.20.1560.10">
    <property type="entry name" value="ABC transporter type 1, transmembrane domain"/>
    <property type="match status" value="1"/>
</dbReference>
<dbReference type="FunFam" id="1.20.1560.10:FF:000011">
    <property type="entry name" value="Multidrug ABC transporter ATP-binding protein"/>
    <property type="match status" value="1"/>
</dbReference>
<feature type="transmembrane region" description="Helical" evidence="9">
    <location>
        <begin position="243"/>
        <end position="263"/>
    </location>
</feature>
<dbReference type="OrthoDB" id="9762778at2"/>
<evidence type="ECO:0000256" key="5">
    <source>
        <dbReference type="ARBA" id="ARBA00022741"/>
    </source>
</evidence>
<dbReference type="PROSITE" id="PS50929">
    <property type="entry name" value="ABC_TM1F"/>
    <property type="match status" value="1"/>
</dbReference>
<dbReference type="RefSeq" id="WP_068555106.1">
    <property type="nucleotide sequence ID" value="NZ_LOEE01000019.1"/>
</dbReference>
<dbReference type="GO" id="GO:0016887">
    <property type="term" value="F:ATP hydrolysis activity"/>
    <property type="evidence" value="ECO:0007669"/>
    <property type="project" value="InterPro"/>
</dbReference>
<feature type="transmembrane region" description="Helical" evidence="9">
    <location>
        <begin position="160"/>
        <end position="178"/>
    </location>
</feature>
<gene>
    <name evidence="12" type="primary">yheI</name>
    <name evidence="12" type="ORF">AN619_07330</name>
</gene>
<keyword evidence="13" id="KW-1185">Reference proteome</keyword>
<evidence type="ECO:0000256" key="9">
    <source>
        <dbReference type="SAM" id="Phobius"/>
    </source>
</evidence>
<evidence type="ECO:0000313" key="12">
    <source>
        <dbReference type="EMBL" id="KXG77203.1"/>
    </source>
</evidence>
<keyword evidence="12" id="KW-0378">Hydrolase</keyword>
<keyword evidence="6 12" id="KW-0067">ATP-binding</keyword>
<dbReference type="PANTHER" id="PTHR43394:SF1">
    <property type="entry name" value="ATP-BINDING CASSETTE SUB-FAMILY B MEMBER 10, MITOCHONDRIAL"/>
    <property type="match status" value="1"/>
</dbReference>
<proteinExistence type="predicted"/>
<dbReference type="GO" id="GO:0015421">
    <property type="term" value="F:ABC-type oligopeptide transporter activity"/>
    <property type="evidence" value="ECO:0007669"/>
    <property type="project" value="TreeGrafter"/>
</dbReference>
<evidence type="ECO:0000256" key="7">
    <source>
        <dbReference type="ARBA" id="ARBA00022989"/>
    </source>
</evidence>
<feature type="transmembrane region" description="Helical" evidence="9">
    <location>
        <begin position="129"/>
        <end position="154"/>
    </location>
</feature>
<dbReference type="SUPFAM" id="SSF52540">
    <property type="entry name" value="P-loop containing nucleoside triphosphate hydrolases"/>
    <property type="match status" value="1"/>
</dbReference>
<name>A0A140L9H8_9FIRM</name>
<dbReference type="CDD" id="cd18541">
    <property type="entry name" value="ABC_6TM_TmrB_like"/>
    <property type="match status" value="1"/>
</dbReference>
<reference evidence="12 13" key="1">
    <citation type="submission" date="2015-12" db="EMBL/GenBank/DDBJ databases">
        <title>Draft genome sequence of the thermoanaerobe Thermotalea metallivorans, an isolate from the runoff channel of the Great Artesian Basin, Australia.</title>
        <authorList>
            <person name="Patel B.K."/>
        </authorList>
    </citation>
    <scope>NUCLEOTIDE SEQUENCE [LARGE SCALE GENOMIC DNA]</scope>
    <source>
        <strain evidence="12 13">B2-1</strain>
    </source>
</reference>
<dbReference type="InterPro" id="IPR039421">
    <property type="entry name" value="Type_1_exporter"/>
</dbReference>
<evidence type="ECO:0000256" key="3">
    <source>
        <dbReference type="ARBA" id="ARBA00022475"/>
    </source>
</evidence>
<evidence type="ECO:0000256" key="2">
    <source>
        <dbReference type="ARBA" id="ARBA00022448"/>
    </source>
</evidence>
<keyword evidence="2" id="KW-0813">Transport</keyword>
<dbReference type="InterPro" id="IPR011527">
    <property type="entry name" value="ABC1_TM_dom"/>
</dbReference>
<keyword evidence="4 9" id="KW-0812">Transmembrane</keyword>
<dbReference type="AlphaFoldDB" id="A0A140L9H8"/>
<feature type="domain" description="ABC transmembrane type-1" evidence="11">
    <location>
        <begin position="19"/>
        <end position="303"/>
    </location>
</feature>
<evidence type="ECO:0000256" key="1">
    <source>
        <dbReference type="ARBA" id="ARBA00004651"/>
    </source>
</evidence>
<keyword evidence="8 9" id="KW-0472">Membrane</keyword>
<evidence type="ECO:0000256" key="4">
    <source>
        <dbReference type="ARBA" id="ARBA00022692"/>
    </source>
</evidence>
<organism evidence="12 13">
    <name type="scientific">Thermotalea metallivorans</name>
    <dbReference type="NCBI Taxonomy" id="520762"/>
    <lineage>
        <taxon>Bacteria</taxon>
        <taxon>Bacillati</taxon>
        <taxon>Bacillota</taxon>
        <taxon>Clostridia</taxon>
        <taxon>Peptostreptococcales</taxon>
        <taxon>Thermotaleaceae</taxon>
        <taxon>Thermotalea</taxon>
    </lineage>
</organism>
<feature type="transmembrane region" description="Helical" evidence="9">
    <location>
        <begin position="55"/>
        <end position="77"/>
    </location>
</feature>
<dbReference type="PROSITE" id="PS50893">
    <property type="entry name" value="ABC_TRANSPORTER_2"/>
    <property type="match status" value="1"/>
</dbReference>
<comment type="subcellular location">
    <subcellularLocation>
        <location evidence="1">Cell membrane</location>
        <topology evidence="1">Multi-pass membrane protein</topology>
    </subcellularLocation>
</comment>
<evidence type="ECO:0000259" key="11">
    <source>
        <dbReference type="PROSITE" id="PS50929"/>
    </source>
</evidence>
<evidence type="ECO:0000256" key="8">
    <source>
        <dbReference type="ARBA" id="ARBA00023136"/>
    </source>
</evidence>
<keyword evidence="3" id="KW-1003">Cell membrane</keyword>
<dbReference type="EMBL" id="LOEE01000019">
    <property type="protein sequence ID" value="KXG77203.1"/>
    <property type="molecule type" value="Genomic_DNA"/>
</dbReference>
<dbReference type="Gene3D" id="3.40.50.300">
    <property type="entry name" value="P-loop containing nucleotide triphosphate hydrolases"/>
    <property type="match status" value="1"/>
</dbReference>
<evidence type="ECO:0000256" key="6">
    <source>
        <dbReference type="ARBA" id="ARBA00022840"/>
    </source>
</evidence>
<dbReference type="InterPro" id="IPR003593">
    <property type="entry name" value="AAA+_ATPase"/>
</dbReference>
<dbReference type="Pfam" id="PF00664">
    <property type="entry name" value="ABC_membrane"/>
    <property type="match status" value="1"/>
</dbReference>
<dbReference type="Pfam" id="PF00005">
    <property type="entry name" value="ABC_tran"/>
    <property type="match status" value="1"/>
</dbReference>
<evidence type="ECO:0000313" key="13">
    <source>
        <dbReference type="Proteomes" id="UP000070456"/>
    </source>
</evidence>
<dbReference type="GO" id="GO:0005524">
    <property type="term" value="F:ATP binding"/>
    <property type="evidence" value="ECO:0007669"/>
    <property type="project" value="UniProtKB-KW"/>
</dbReference>